<evidence type="ECO:0000313" key="4">
    <source>
        <dbReference type="EMBL" id="MDX4953034.1"/>
    </source>
</evidence>
<gene>
    <name evidence="4" type="ORF">SGN30_06320</name>
</gene>
<dbReference type="Gene3D" id="2.60.40.10">
    <property type="entry name" value="Immunoglobulins"/>
    <property type="match status" value="1"/>
</dbReference>
<dbReference type="NCBIfam" id="TIGR04174">
    <property type="entry name" value="IPTL_CTERM"/>
    <property type="match status" value="1"/>
</dbReference>
<dbReference type="GO" id="GO:0016020">
    <property type="term" value="C:membrane"/>
    <property type="evidence" value="ECO:0007669"/>
    <property type="project" value="InterPro"/>
</dbReference>
<keyword evidence="2" id="KW-0732">Signal</keyword>
<feature type="domain" description="IPTL-CTERM protein sorting" evidence="3">
    <location>
        <begin position="482"/>
        <end position="509"/>
    </location>
</feature>
<keyword evidence="1" id="KW-1133">Transmembrane helix</keyword>
<dbReference type="EMBL" id="JAWWMZ010000002">
    <property type="protein sequence ID" value="MDX4953034.1"/>
    <property type="molecule type" value="Genomic_DNA"/>
</dbReference>
<dbReference type="InterPro" id="IPR053784">
    <property type="entry name" value="Choice_anch_U_dom"/>
</dbReference>
<name>A0AAJ2QZQ9_DELAC</name>
<feature type="transmembrane region" description="Helical" evidence="1">
    <location>
        <begin position="487"/>
        <end position="505"/>
    </location>
</feature>
<evidence type="ECO:0000313" key="5">
    <source>
        <dbReference type="Proteomes" id="UP001287445"/>
    </source>
</evidence>
<dbReference type="InterPro" id="IPR015919">
    <property type="entry name" value="Cadherin-like_sf"/>
</dbReference>
<reference evidence="4" key="1">
    <citation type="submission" date="2023-11" db="EMBL/GenBank/DDBJ databases">
        <title>Identification and selenium tolerance of Delftia acidovorans R3-25.</title>
        <authorList>
            <person name="Zhang S."/>
            <person name="Liu Y."/>
            <person name="Guo Y."/>
        </authorList>
    </citation>
    <scope>NUCLEOTIDE SEQUENCE</scope>
    <source>
        <strain evidence="4">R3-25</strain>
    </source>
</reference>
<organism evidence="4 5">
    <name type="scientific">Delftia acidovorans</name>
    <name type="common">Pseudomonas acidovorans</name>
    <name type="synonym">Comamonas acidovorans</name>
    <dbReference type="NCBI Taxonomy" id="80866"/>
    <lineage>
        <taxon>Bacteria</taxon>
        <taxon>Pseudomonadati</taxon>
        <taxon>Pseudomonadota</taxon>
        <taxon>Betaproteobacteria</taxon>
        <taxon>Burkholderiales</taxon>
        <taxon>Comamonadaceae</taxon>
        <taxon>Delftia</taxon>
    </lineage>
</organism>
<sequence>MLPGPITKALLVGAAALSLGNAFAYESLGFKPNLDVNGNCRSTTDTTPSSPYYFFSAQMVGGTTRCGTDSNGWMSFRISGSAYPFASWSVSALTGKINFQSFVMRNSTANPLPLTITSGAVTYTKTAPVGISTIALDEPITNSSTVKITFSAADIVGAALQSVSVEPFIPLSISPSTLPSPQVGSLYSRTLTATGGLGAPYTFALQSGALPAGLELDPATGTISGTPTAAGSTSFTIRVTDSKANTLDRSYTLNPIKIPEPQAATVTATPTAVAVGETTTLALSGGIGNAAPAFQLLSGPCTVSGNQLTGTATGTCVVRGTKASSDPLNYAAATGTVSVTVLGLTQHADGTSRTQFTQGQPNGTCTFRHVAFTSALPGPLPAGFTAVPDMPKPVLEFETRDCTVGDTLTMQVTHADVPAGAVLLKWKPLATPAQWVKISSFNGGTASYTVTDGGDGDDDGAQDGAILDPVVVAMPAAAATTTAVPTLSQWCLIAMSALLALFGMTRMRRRQV</sequence>
<dbReference type="InterPro" id="IPR026442">
    <property type="entry name" value="IPTL_CTERM"/>
</dbReference>
<dbReference type="AlphaFoldDB" id="A0AAJ2QZQ9"/>
<keyword evidence="1" id="KW-0472">Membrane</keyword>
<evidence type="ECO:0000256" key="1">
    <source>
        <dbReference type="SAM" id="Phobius"/>
    </source>
</evidence>
<dbReference type="InterPro" id="IPR013783">
    <property type="entry name" value="Ig-like_fold"/>
</dbReference>
<comment type="caution">
    <text evidence="4">The sequence shown here is derived from an EMBL/GenBank/DDBJ whole genome shotgun (WGS) entry which is preliminary data.</text>
</comment>
<dbReference type="Pfam" id="PF18203">
    <property type="entry name" value="IPTL-CTERM"/>
    <property type="match status" value="1"/>
</dbReference>
<feature type="signal peptide" evidence="2">
    <location>
        <begin position="1"/>
        <end position="24"/>
    </location>
</feature>
<protein>
    <submittedName>
        <fullName evidence="4">IPTL-CTERM sorting domain-containing protein</fullName>
    </submittedName>
</protein>
<proteinExistence type="predicted"/>
<dbReference type="NCBIfam" id="NF041766">
    <property type="entry name" value="choice_anch_U"/>
    <property type="match status" value="1"/>
</dbReference>
<evidence type="ECO:0000256" key="2">
    <source>
        <dbReference type="SAM" id="SignalP"/>
    </source>
</evidence>
<dbReference type="SUPFAM" id="SSF49313">
    <property type="entry name" value="Cadherin-like"/>
    <property type="match status" value="1"/>
</dbReference>
<dbReference type="GO" id="GO:0005509">
    <property type="term" value="F:calcium ion binding"/>
    <property type="evidence" value="ECO:0007669"/>
    <property type="project" value="InterPro"/>
</dbReference>
<dbReference type="RefSeq" id="WP_319072355.1">
    <property type="nucleotide sequence ID" value="NZ_JAWWMZ010000002.1"/>
</dbReference>
<accession>A0AAJ2QZQ9</accession>
<dbReference type="Pfam" id="PF05345">
    <property type="entry name" value="He_PIG"/>
    <property type="match status" value="1"/>
</dbReference>
<evidence type="ECO:0000259" key="3">
    <source>
        <dbReference type="Pfam" id="PF18203"/>
    </source>
</evidence>
<dbReference type="Proteomes" id="UP001287445">
    <property type="component" value="Unassembled WGS sequence"/>
</dbReference>
<keyword evidence="1" id="KW-0812">Transmembrane</keyword>
<feature type="chain" id="PRO_5042603403" evidence="2">
    <location>
        <begin position="25"/>
        <end position="512"/>
    </location>
</feature>